<dbReference type="AlphaFoldDB" id="A0A2G1MDI1"/>
<evidence type="ECO:0000313" key="2">
    <source>
        <dbReference type="Proteomes" id="UP000221860"/>
    </source>
</evidence>
<gene>
    <name evidence="1" type="ORF">CJ301_14440</name>
</gene>
<keyword evidence="2" id="KW-1185">Reference proteome</keyword>
<sequence length="281" mass="27961">MARFSFVTHARSDGDAAQPRISDLAFDADGATLFAITVAGGEVSAWNSGGTGLARIHARQIAGSPGAGPAPEVAPIELGGQAALIATGTGAPRLHMLQGDGGIGAARARPVGWGNAAPADLETVKLQNGRIMVYGGLATRAGVADMRLTEGGTLLLSGVTARLGSVSALASAEIGGRDFLFAASGGAETGLTALRIGAGGALDPRSVLTPEDGLWISAPTALERLTLGQAEHLVLGAAGSSSLSVARIGSDGTLAVTDHVIDDRDSRFGGVTALATATHRG</sequence>
<dbReference type="OrthoDB" id="9342475at2"/>
<accession>A0A2G1MDI1</accession>
<protein>
    <submittedName>
        <fullName evidence="1">Uncharacterized protein</fullName>
    </submittedName>
</protein>
<dbReference type="EMBL" id="NQWH01000025">
    <property type="protein sequence ID" value="PHP26795.1"/>
    <property type="molecule type" value="Genomic_DNA"/>
</dbReference>
<evidence type="ECO:0000313" key="1">
    <source>
        <dbReference type="EMBL" id="PHP26795.1"/>
    </source>
</evidence>
<dbReference type="Proteomes" id="UP000221860">
    <property type="component" value="Unassembled WGS sequence"/>
</dbReference>
<organism evidence="1 2">
    <name type="scientific">Limimaricola cinnabarinus</name>
    <dbReference type="NCBI Taxonomy" id="1125964"/>
    <lineage>
        <taxon>Bacteria</taxon>
        <taxon>Pseudomonadati</taxon>
        <taxon>Pseudomonadota</taxon>
        <taxon>Alphaproteobacteria</taxon>
        <taxon>Rhodobacterales</taxon>
        <taxon>Paracoccaceae</taxon>
        <taxon>Limimaricola</taxon>
    </lineage>
</organism>
<proteinExistence type="predicted"/>
<comment type="caution">
    <text evidence="1">The sequence shown here is derived from an EMBL/GenBank/DDBJ whole genome shotgun (WGS) entry which is preliminary data.</text>
</comment>
<reference evidence="1 2" key="1">
    <citation type="submission" date="2017-08" db="EMBL/GenBank/DDBJ databases">
        <title>Draft Genome Sequence of Loktanella cinnabarina Strain XM1, Isolated from Coastal Surface Water.</title>
        <authorList>
            <person name="Ma R."/>
            <person name="Wang J."/>
            <person name="Wang Q."/>
            <person name="Ma Z."/>
            <person name="Li J."/>
            <person name="Chen L."/>
        </authorList>
    </citation>
    <scope>NUCLEOTIDE SEQUENCE [LARGE SCALE GENOMIC DNA]</scope>
    <source>
        <strain evidence="1 2">XM1</strain>
    </source>
</reference>
<name>A0A2G1MDI1_9RHOB</name>